<dbReference type="PROSITE" id="PS50995">
    <property type="entry name" value="HTH_MARR_2"/>
    <property type="match status" value="1"/>
</dbReference>
<gene>
    <name evidence="2" type="ORF">BU204_28150</name>
</gene>
<dbReference type="Pfam" id="PF12802">
    <property type="entry name" value="MarR_2"/>
    <property type="match status" value="1"/>
</dbReference>
<evidence type="ECO:0000313" key="2">
    <source>
        <dbReference type="EMBL" id="OLF13254.1"/>
    </source>
</evidence>
<dbReference type="InterPro" id="IPR036388">
    <property type="entry name" value="WH-like_DNA-bd_sf"/>
</dbReference>
<accession>A0A1Q8CFY0</accession>
<dbReference type="PANTHER" id="PTHR33164:SF43">
    <property type="entry name" value="HTH-TYPE TRANSCRIPTIONAL REPRESSOR YETL"/>
    <property type="match status" value="1"/>
</dbReference>
<evidence type="ECO:0000313" key="3">
    <source>
        <dbReference type="Proteomes" id="UP000185596"/>
    </source>
</evidence>
<dbReference type="OrthoDB" id="3217017at2"/>
<comment type="caution">
    <text evidence="2">The sequence shown here is derived from an EMBL/GenBank/DDBJ whole genome shotgun (WGS) entry which is preliminary data.</text>
</comment>
<name>A0A1Q8CFY0_9PSEU</name>
<feature type="domain" description="HTH marR-type" evidence="1">
    <location>
        <begin position="11"/>
        <end position="142"/>
    </location>
</feature>
<evidence type="ECO:0000259" key="1">
    <source>
        <dbReference type="PROSITE" id="PS50995"/>
    </source>
</evidence>
<dbReference type="SMART" id="SM00347">
    <property type="entry name" value="HTH_MARR"/>
    <property type="match status" value="1"/>
</dbReference>
<dbReference type="SUPFAM" id="SSF46785">
    <property type="entry name" value="Winged helix' DNA-binding domain"/>
    <property type="match status" value="1"/>
</dbReference>
<dbReference type="AlphaFoldDB" id="A0A1Q8CFY0"/>
<dbReference type="InterPro" id="IPR000835">
    <property type="entry name" value="HTH_MarR-typ"/>
</dbReference>
<organism evidence="2 3">
    <name type="scientific">Actinophytocola xanthii</name>
    <dbReference type="NCBI Taxonomy" id="1912961"/>
    <lineage>
        <taxon>Bacteria</taxon>
        <taxon>Bacillati</taxon>
        <taxon>Actinomycetota</taxon>
        <taxon>Actinomycetes</taxon>
        <taxon>Pseudonocardiales</taxon>
        <taxon>Pseudonocardiaceae</taxon>
    </lineage>
</organism>
<dbReference type="Gene3D" id="1.10.10.10">
    <property type="entry name" value="Winged helix-like DNA-binding domain superfamily/Winged helix DNA-binding domain"/>
    <property type="match status" value="1"/>
</dbReference>
<sequence>MTTSRVDAAAEVDLAFLLGHASHVLTTELTARLADLGITPRGYCVLAKATPGDRTQIKLADLCGMDKTTMVVTLDELEKSSLVERKLSPTDRRARIIVLTDEGRRVVRQAEEIVAGVYADVLAVLPDDERSAFVSGLIRLVSGRLATPVQCQRAPRRRL</sequence>
<dbReference type="PANTHER" id="PTHR33164">
    <property type="entry name" value="TRANSCRIPTIONAL REGULATOR, MARR FAMILY"/>
    <property type="match status" value="1"/>
</dbReference>
<dbReference type="Proteomes" id="UP000185596">
    <property type="component" value="Unassembled WGS sequence"/>
</dbReference>
<dbReference type="GO" id="GO:0003700">
    <property type="term" value="F:DNA-binding transcription factor activity"/>
    <property type="evidence" value="ECO:0007669"/>
    <property type="project" value="InterPro"/>
</dbReference>
<protein>
    <submittedName>
        <fullName evidence="2">MarR family transcriptional regulator</fullName>
    </submittedName>
</protein>
<dbReference type="RefSeq" id="WP_075128790.1">
    <property type="nucleotide sequence ID" value="NZ_MSIE01000058.1"/>
</dbReference>
<dbReference type="InterPro" id="IPR039422">
    <property type="entry name" value="MarR/SlyA-like"/>
</dbReference>
<dbReference type="InterPro" id="IPR036390">
    <property type="entry name" value="WH_DNA-bd_sf"/>
</dbReference>
<proteinExistence type="predicted"/>
<dbReference type="GO" id="GO:0006950">
    <property type="term" value="P:response to stress"/>
    <property type="evidence" value="ECO:0007669"/>
    <property type="project" value="TreeGrafter"/>
</dbReference>
<dbReference type="STRING" id="1912961.BU204_28150"/>
<keyword evidence="3" id="KW-1185">Reference proteome</keyword>
<reference evidence="2 3" key="1">
    <citation type="submission" date="2016-12" db="EMBL/GenBank/DDBJ databases">
        <title>The draft genome sequence of Actinophytocola sp. 11-183.</title>
        <authorList>
            <person name="Wang W."/>
            <person name="Yuan L."/>
        </authorList>
    </citation>
    <scope>NUCLEOTIDE SEQUENCE [LARGE SCALE GENOMIC DNA]</scope>
    <source>
        <strain evidence="2 3">11-183</strain>
    </source>
</reference>
<dbReference type="EMBL" id="MSIE01000058">
    <property type="protein sequence ID" value="OLF13254.1"/>
    <property type="molecule type" value="Genomic_DNA"/>
</dbReference>
<dbReference type="PRINTS" id="PR00598">
    <property type="entry name" value="HTHMARR"/>
</dbReference>